<keyword evidence="8 11" id="KW-1133">Transmembrane helix</keyword>
<comment type="function">
    <text evidence="1">Part of the ABC transporter complex MalEFGK involved in maltose/maltodextrin import. Probably responsible for the translocation of the substrate across the membrane.</text>
</comment>
<dbReference type="SUPFAM" id="SSF161098">
    <property type="entry name" value="MetI-like"/>
    <property type="match status" value="1"/>
</dbReference>
<evidence type="ECO:0000256" key="11">
    <source>
        <dbReference type="RuleBase" id="RU363032"/>
    </source>
</evidence>
<feature type="transmembrane region" description="Helical" evidence="11">
    <location>
        <begin position="9"/>
        <end position="28"/>
    </location>
</feature>
<dbReference type="InterPro" id="IPR000515">
    <property type="entry name" value="MetI-like"/>
</dbReference>
<keyword evidence="7 11" id="KW-0812">Transmembrane</keyword>
<organism evidence="13 14">
    <name type="scientific">Marinimicrococcus flavescens</name>
    <dbReference type="NCBI Taxonomy" id="3031815"/>
    <lineage>
        <taxon>Bacteria</taxon>
        <taxon>Pseudomonadati</taxon>
        <taxon>Pseudomonadota</taxon>
        <taxon>Alphaproteobacteria</taxon>
        <taxon>Geminicoccales</taxon>
        <taxon>Geminicoccaceae</taxon>
        <taxon>Marinimicrococcus</taxon>
    </lineage>
</organism>
<dbReference type="Proteomes" id="UP001301140">
    <property type="component" value="Unassembled WGS sequence"/>
</dbReference>
<evidence type="ECO:0000256" key="2">
    <source>
        <dbReference type="ARBA" id="ARBA00004651"/>
    </source>
</evidence>
<evidence type="ECO:0000256" key="9">
    <source>
        <dbReference type="ARBA" id="ARBA00023136"/>
    </source>
</evidence>
<dbReference type="GO" id="GO:0055085">
    <property type="term" value="P:transmembrane transport"/>
    <property type="evidence" value="ECO:0007669"/>
    <property type="project" value="InterPro"/>
</dbReference>
<dbReference type="InterPro" id="IPR050901">
    <property type="entry name" value="BP-dep_ABC_trans_perm"/>
</dbReference>
<feature type="transmembrane region" description="Helical" evidence="11">
    <location>
        <begin position="142"/>
        <end position="162"/>
    </location>
</feature>
<dbReference type="Gene3D" id="1.10.3720.10">
    <property type="entry name" value="MetI-like"/>
    <property type="match status" value="1"/>
</dbReference>
<feature type="transmembrane region" description="Helical" evidence="11">
    <location>
        <begin position="183"/>
        <end position="204"/>
    </location>
</feature>
<keyword evidence="6" id="KW-0762">Sugar transport</keyword>
<dbReference type="AlphaFoldDB" id="A0AAP3V2Q3"/>
<sequence length="276" mass="30452">MSPRARRSLLYWLLLSPLVAVILFPYAVMLSTALKPAEEIFVFPPTWLPSRAAFGNFLTMWEAAAFGPALRNSLLVSLGSTLVCLAIAVPAAYATARMRFAGKGVFRQLLLVTQMLSPIVLVIGIFRLMASLGLVDQLWSLILTYAAFNLAFAIWMLQSYFASIPKELEEAAWIDGASRRQSIVRVFLPLAMPAFAVTSIFTFVNCWNEFVLALTLLRSAESYTLTLKIFSMVGGAYRIDWHHVMAATLLATVPVAVVFAWLQRGLVRGLALGAVK</sequence>
<dbReference type="Pfam" id="PF00528">
    <property type="entry name" value="BPD_transp_1"/>
    <property type="match status" value="1"/>
</dbReference>
<dbReference type="PANTHER" id="PTHR32243">
    <property type="entry name" value="MALTOSE TRANSPORT SYSTEM PERMEASE-RELATED"/>
    <property type="match status" value="1"/>
</dbReference>
<feature type="domain" description="ABC transmembrane type-1" evidence="12">
    <location>
        <begin position="70"/>
        <end position="262"/>
    </location>
</feature>
<evidence type="ECO:0000256" key="10">
    <source>
        <dbReference type="ARBA" id="ARBA00041109"/>
    </source>
</evidence>
<keyword evidence="4 11" id="KW-0813">Transport</keyword>
<accession>A0AAP3V2Q3</accession>
<feature type="transmembrane region" description="Helical" evidence="11">
    <location>
        <begin position="241"/>
        <end position="262"/>
    </location>
</feature>
<evidence type="ECO:0000256" key="8">
    <source>
        <dbReference type="ARBA" id="ARBA00022989"/>
    </source>
</evidence>
<dbReference type="PANTHER" id="PTHR32243:SF50">
    <property type="entry name" value="MALTOSE_MALTODEXTRIN TRANSPORT SYSTEM PERMEASE PROTEIN MALG"/>
    <property type="match status" value="1"/>
</dbReference>
<reference evidence="13 14" key="1">
    <citation type="submission" date="2023-03" db="EMBL/GenBank/DDBJ databases">
        <title>YIM 152171 draft genome.</title>
        <authorList>
            <person name="Yang Z."/>
        </authorList>
    </citation>
    <scope>NUCLEOTIDE SEQUENCE [LARGE SCALE GENOMIC DNA]</scope>
    <source>
        <strain evidence="13 14">YIM 152171</strain>
    </source>
</reference>
<evidence type="ECO:0000256" key="5">
    <source>
        <dbReference type="ARBA" id="ARBA00022475"/>
    </source>
</evidence>
<proteinExistence type="inferred from homology"/>
<dbReference type="GO" id="GO:0005886">
    <property type="term" value="C:plasma membrane"/>
    <property type="evidence" value="ECO:0007669"/>
    <property type="project" value="UniProtKB-SubCell"/>
</dbReference>
<name>A0AAP3V2Q3_9PROT</name>
<comment type="subcellular location">
    <subcellularLocation>
        <location evidence="2 11">Cell membrane</location>
        <topology evidence="2 11">Multi-pass membrane protein</topology>
    </subcellularLocation>
</comment>
<comment type="similarity">
    <text evidence="3">Belongs to the binding-protein-dependent transport system permease family. MalFG subfamily.</text>
</comment>
<dbReference type="RefSeq" id="WP_327788248.1">
    <property type="nucleotide sequence ID" value="NZ_JARGEQ010000047.1"/>
</dbReference>
<evidence type="ECO:0000256" key="7">
    <source>
        <dbReference type="ARBA" id="ARBA00022692"/>
    </source>
</evidence>
<dbReference type="InterPro" id="IPR035906">
    <property type="entry name" value="MetI-like_sf"/>
</dbReference>
<evidence type="ECO:0000259" key="12">
    <source>
        <dbReference type="PROSITE" id="PS50928"/>
    </source>
</evidence>
<evidence type="ECO:0000256" key="3">
    <source>
        <dbReference type="ARBA" id="ARBA00009047"/>
    </source>
</evidence>
<keyword evidence="9 11" id="KW-0472">Membrane</keyword>
<keyword evidence="14" id="KW-1185">Reference proteome</keyword>
<feature type="transmembrane region" description="Helical" evidence="11">
    <location>
        <begin position="74"/>
        <end position="96"/>
    </location>
</feature>
<evidence type="ECO:0000256" key="1">
    <source>
        <dbReference type="ARBA" id="ARBA00002264"/>
    </source>
</evidence>
<evidence type="ECO:0000313" key="14">
    <source>
        <dbReference type="Proteomes" id="UP001301140"/>
    </source>
</evidence>
<dbReference type="PROSITE" id="PS50928">
    <property type="entry name" value="ABC_TM1"/>
    <property type="match status" value="1"/>
</dbReference>
<feature type="transmembrane region" description="Helical" evidence="11">
    <location>
        <begin position="108"/>
        <end position="130"/>
    </location>
</feature>
<gene>
    <name evidence="13" type="ORF">PZ740_05450</name>
</gene>
<dbReference type="CDD" id="cd06261">
    <property type="entry name" value="TM_PBP2"/>
    <property type="match status" value="1"/>
</dbReference>
<evidence type="ECO:0000256" key="4">
    <source>
        <dbReference type="ARBA" id="ARBA00022448"/>
    </source>
</evidence>
<protein>
    <recommendedName>
        <fullName evidence="10">Maltose/maltodextrin transport system permease protein MalG</fullName>
    </recommendedName>
</protein>
<dbReference type="EMBL" id="JARGEQ010000047">
    <property type="protein sequence ID" value="MDF1585827.1"/>
    <property type="molecule type" value="Genomic_DNA"/>
</dbReference>
<evidence type="ECO:0000256" key="6">
    <source>
        <dbReference type="ARBA" id="ARBA00022597"/>
    </source>
</evidence>
<keyword evidence="5" id="KW-1003">Cell membrane</keyword>
<evidence type="ECO:0000313" key="13">
    <source>
        <dbReference type="EMBL" id="MDF1585827.1"/>
    </source>
</evidence>
<comment type="caution">
    <text evidence="13">The sequence shown here is derived from an EMBL/GenBank/DDBJ whole genome shotgun (WGS) entry which is preliminary data.</text>
</comment>